<dbReference type="GO" id="GO:0006646">
    <property type="term" value="P:phosphatidylethanolamine biosynthetic process"/>
    <property type="evidence" value="ECO:0007669"/>
    <property type="project" value="TreeGrafter"/>
</dbReference>
<evidence type="ECO:0000256" key="2">
    <source>
        <dbReference type="ARBA" id="ARBA00023239"/>
    </source>
</evidence>
<evidence type="ECO:0000256" key="1">
    <source>
        <dbReference type="ARBA" id="ARBA00022793"/>
    </source>
</evidence>
<dbReference type="AlphaFoldDB" id="X1C1V1"/>
<dbReference type="PANTHER" id="PTHR10067">
    <property type="entry name" value="PHOSPHATIDYLSERINE DECARBOXYLASE"/>
    <property type="match status" value="1"/>
</dbReference>
<protein>
    <recommendedName>
        <fullName evidence="4">Phosphatidylserine decarboxylase</fullName>
    </recommendedName>
</protein>
<feature type="non-terminal residue" evidence="3">
    <location>
        <position position="103"/>
    </location>
</feature>
<sequence>MPNAKYQNILPQLALTKFAGMLANCKIVWVKKLLINYFINRFTIDFSVVEDANLNNYPNFNSFFIRKLKKSARPICPGENTLASPVDGTLYQFGKIASPHLFS</sequence>
<dbReference type="InterPro" id="IPR003817">
    <property type="entry name" value="PS_Dcarbxylase"/>
</dbReference>
<gene>
    <name evidence="3" type="ORF">S01H4_45806</name>
</gene>
<dbReference type="Pfam" id="PF02666">
    <property type="entry name" value="PS_Dcarbxylase"/>
    <property type="match status" value="1"/>
</dbReference>
<keyword evidence="1" id="KW-0210">Decarboxylase</keyword>
<evidence type="ECO:0008006" key="4">
    <source>
        <dbReference type="Google" id="ProtNLM"/>
    </source>
</evidence>
<name>X1C1V1_9ZZZZ</name>
<reference evidence="3" key="1">
    <citation type="journal article" date="2014" name="Front. Microbiol.">
        <title>High frequency of phylogenetically diverse reductive dehalogenase-homologous genes in deep subseafloor sedimentary metagenomes.</title>
        <authorList>
            <person name="Kawai M."/>
            <person name="Futagami T."/>
            <person name="Toyoda A."/>
            <person name="Takaki Y."/>
            <person name="Nishi S."/>
            <person name="Hori S."/>
            <person name="Arai W."/>
            <person name="Tsubouchi T."/>
            <person name="Morono Y."/>
            <person name="Uchiyama I."/>
            <person name="Ito T."/>
            <person name="Fujiyama A."/>
            <person name="Inagaki F."/>
            <person name="Takami H."/>
        </authorList>
    </citation>
    <scope>NUCLEOTIDE SEQUENCE</scope>
    <source>
        <strain evidence="3">Expedition CK06-06</strain>
    </source>
</reference>
<keyword evidence="2" id="KW-0456">Lyase</keyword>
<proteinExistence type="predicted"/>
<dbReference type="GO" id="GO:0004609">
    <property type="term" value="F:phosphatidylserine decarboxylase activity"/>
    <property type="evidence" value="ECO:0007669"/>
    <property type="project" value="InterPro"/>
</dbReference>
<organism evidence="3">
    <name type="scientific">marine sediment metagenome</name>
    <dbReference type="NCBI Taxonomy" id="412755"/>
    <lineage>
        <taxon>unclassified sequences</taxon>
        <taxon>metagenomes</taxon>
        <taxon>ecological metagenomes</taxon>
    </lineage>
</organism>
<accession>X1C1V1</accession>
<evidence type="ECO:0000313" key="3">
    <source>
        <dbReference type="EMBL" id="GAH02071.1"/>
    </source>
</evidence>
<comment type="caution">
    <text evidence="3">The sequence shown here is derived from an EMBL/GenBank/DDBJ whole genome shotgun (WGS) entry which is preliminary data.</text>
</comment>
<dbReference type="EMBL" id="BART01025535">
    <property type="protein sequence ID" value="GAH02071.1"/>
    <property type="molecule type" value="Genomic_DNA"/>
</dbReference>
<dbReference type="PANTHER" id="PTHR10067:SF6">
    <property type="entry name" value="PHOSPHATIDYLSERINE DECARBOXYLASE PROENZYME, MITOCHONDRIAL"/>
    <property type="match status" value="1"/>
</dbReference>